<dbReference type="RefSeq" id="XP_011394354.1">
    <property type="nucleotide sequence ID" value="XM_011396052.1"/>
</dbReference>
<dbReference type="EMBL" id="CM002239">
    <property type="protein sequence ID" value="ESA42753.1"/>
    <property type="molecule type" value="Genomic_DNA"/>
</dbReference>
<proteinExistence type="predicted"/>
<accession>V5ILU2</accession>
<dbReference type="GeneID" id="23569621"/>
<evidence type="ECO:0000256" key="1">
    <source>
        <dbReference type="SAM" id="MobiDB-lite"/>
    </source>
</evidence>
<organism evidence="2 3">
    <name type="scientific">Neurospora crassa (strain ATCC 24698 / 74-OR23-1A / CBS 708.71 / DSM 1257 / FGSC 987)</name>
    <dbReference type="NCBI Taxonomy" id="367110"/>
    <lineage>
        <taxon>Eukaryota</taxon>
        <taxon>Fungi</taxon>
        <taxon>Dikarya</taxon>
        <taxon>Ascomycota</taxon>
        <taxon>Pezizomycotina</taxon>
        <taxon>Sordariomycetes</taxon>
        <taxon>Sordariomycetidae</taxon>
        <taxon>Sordariales</taxon>
        <taxon>Sordariaceae</taxon>
        <taxon>Neurospora</taxon>
    </lineage>
</organism>
<protein>
    <submittedName>
        <fullName evidence="2">Uncharacterized protein</fullName>
    </submittedName>
</protein>
<sequence>MYDNGLIEQGGCTRPWNETRHRMRPAAYHSQQPIDQKPGWELEWPSLPEKLRRSDNLLGKGAHDGAHRPLSLVFLNAFLTGTRGLLHGETARGRISYSTCSKSNRRRRRRRFEQSP</sequence>
<feature type="region of interest" description="Disordered" evidence="1">
    <location>
        <begin position="96"/>
        <end position="116"/>
    </location>
</feature>
<reference evidence="2 3" key="1">
    <citation type="journal article" date="2003" name="Nature">
        <title>The genome sequence of the filamentous fungus Neurospora crassa.</title>
        <authorList>
            <person name="Galagan J.E."/>
            <person name="Calvo S.E."/>
            <person name="Borkovich K.A."/>
            <person name="Selker E.U."/>
            <person name="Read N.D."/>
            <person name="Jaffe D."/>
            <person name="FitzHugh W."/>
            <person name="Ma L.J."/>
            <person name="Smirnov S."/>
            <person name="Purcell S."/>
            <person name="Rehman B."/>
            <person name="Elkins T."/>
            <person name="Engels R."/>
            <person name="Wang S."/>
            <person name="Nielsen C.B."/>
            <person name="Butler J."/>
            <person name="Endrizzi M."/>
            <person name="Qui D."/>
            <person name="Ianakiev P."/>
            <person name="Bell-Pedersen D."/>
            <person name="Nelson M.A."/>
            <person name="Werner-Washburne M."/>
            <person name="Selitrennikoff C.P."/>
            <person name="Kinsey J.A."/>
            <person name="Braun E.L."/>
            <person name="Zelter A."/>
            <person name="Schulte U."/>
            <person name="Kothe G.O."/>
            <person name="Jedd G."/>
            <person name="Mewes W."/>
            <person name="Staben C."/>
            <person name="Marcotte E."/>
            <person name="Greenberg D."/>
            <person name="Roy A."/>
            <person name="Foley K."/>
            <person name="Naylor J."/>
            <person name="Stange-Thomann N."/>
            <person name="Barrett R."/>
            <person name="Gnerre S."/>
            <person name="Kamal M."/>
            <person name="Kamvysselis M."/>
            <person name="Mauceli E."/>
            <person name="Bielke C."/>
            <person name="Rudd S."/>
            <person name="Frishman D."/>
            <person name="Krystofova S."/>
            <person name="Rasmussen C."/>
            <person name="Metzenberg R.L."/>
            <person name="Perkins D.D."/>
            <person name="Kroken S."/>
            <person name="Cogoni C."/>
            <person name="Macino G."/>
            <person name="Catcheside D."/>
            <person name="Li W."/>
            <person name="Pratt R.J."/>
            <person name="Osmani S.A."/>
            <person name="DeSouza C.P."/>
            <person name="Glass L."/>
            <person name="Orbach M.J."/>
            <person name="Berglund J.A."/>
            <person name="Voelker R."/>
            <person name="Yarden O."/>
            <person name="Plamann M."/>
            <person name="Seiler S."/>
            <person name="Dunlap J."/>
            <person name="Radford A."/>
            <person name="Aramayo R."/>
            <person name="Natvig D.O."/>
            <person name="Alex L.A."/>
            <person name="Mannhaupt G."/>
            <person name="Ebbole D.J."/>
            <person name="Freitag M."/>
            <person name="Paulsen I."/>
            <person name="Sachs M.S."/>
            <person name="Lander E.S."/>
            <person name="Nusbaum C."/>
            <person name="Birren B."/>
        </authorList>
    </citation>
    <scope>NUCLEOTIDE SEQUENCE [LARGE SCALE GENOMIC DNA]</scope>
    <source>
        <strain evidence="3">ATCC 24698 / 74-OR23-1A / CBS 708.71 / DSM 1257 / FGSC 987</strain>
    </source>
</reference>
<dbReference type="KEGG" id="ncr:NCU16723"/>
<evidence type="ECO:0000313" key="3">
    <source>
        <dbReference type="Proteomes" id="UP000001805"/>
    </source>
</evidence>
<gene>
    <name evidence="2" type="ORF">NCU16723</name>
</gene>
<dbReference type="VEuPathDB" id="FungiDB:NCU16723"/>
<dbReference type="AlphaFoldDB" id="V5ILU2"/>
<evidence type="ECO:0000313" key="2">
    <source>
        <dbReference type="EMBL" id="ESA42753.1"/>
    </source>
</evidence>
<name>V5ILU2_NEUCR</name>
<dbReference type="Proteomes" id="UP000001805">
    <property type="component" value="Chromosome 4, Linkage Group IV"/>
</dbReference>
<dbReference type="InParanoid" id="V5ILU2"/>
<feature type="compositionally biased region" description="Basic residues" evidence="1">
    <location>
        <begin position="103"/>
        <end position="116"/>
    </location>
</feature>
<keyword evidence="3" id="KW-1185">Reference proteome</keyword>